<evidence type="ECO:0000313" key="1">
    <source>
        <dbReference type="EMBL" id="GGM98724.1"/>
    </source>
</evidence>
<dbReference type="RefSeq" id="WP_019940169.1">
    <property type="nucleotide sequence ID" value="NZ_BMLI01000002.1"/>
</dbReference>
<evidence type="ECO:0000313" key="2">
    <source>
        <dbReference type="Proteomes" id="UP000632339"/>
    </source>
</evidence>
<accession>A0ABQ2I4M6</accession>
<keyword evidence="2" id="KW-1185">Reference proteome</keyword>
<organism evidence="1 2">
    <name type="scientific">Dyadobacter beijingensis</name>
    <dbReference type="NCBI Taxonomy" id="365489"/>
    <lineage>
        <taxon>Bacteria</taxon>
        <taxon>Pseudomonadati</taxon>
        <taxon>Bacteroidota</taxon>
        <taxon>Cytophagia</taxon>
        <taxon>Cytophagales</taxon>
        <taxon>Spirosomataceae</taxon>
        <taxon>Dyadobacter</taxon>
    </lineage>
</organism>
<dbReference type="EMBL" id="BMLI01000002">
    <property type="protein sequence ID" value="GGM98724.1"/>
    <property type="molecule type" value="Genomic_DNA"/>
</dbReference>
<dbReference type="Proteomes" id="UP000632339">
    <property type="component" value="Unassembled WGS sequence"/>
</dbReference>
<proteinExistence type="predicted"/>
<protein>
    <submittedName>
        <fullName evidence="1">Uncharacterized protein</fullName>
    </submittedName>
</protein>
<gene>
    <name evidence="1" type="ORF">GCM10010967_35770</name>
</gene>
<name>A0ABQ2I4M6_9BACT</name>
<comment type="caution">
    <text evidence="1">The sequence shown here is derived from an EMBL/GenBank/DDBJ whole genome shotgun (WGS) entry which is preliminary data.</text>
</comment>
<reference evidence="2" key="1">
    <citation type="journal article" date="2019" name="Int. J. Syst. Evol. Microbiol.">
        <title>The Global Catalogue of Microorganisms (GCM) 10K type strain sequencing project: providing services to taxonomists for standard genome sequencing and annotation.</title>
        <authorList>
            <consortium name="The Broad Institute Genomics Platform"/>
            <consortium name="The Broad Institute Genome Sequencing Center for Infectious Disease"/>
            <person name="Wu L."/>
            <person name="Ma J."/>
        </authorList>
    </citation>
    <scope>NUCLEOTIDE SEQUENCE [LARGE SCALE GENOMIC DNA]</scope>
    <source>
        <strain evidence="2">CGMCC 1.6375</strain>
    </source>
</reference>
<sequence>MNIVKKWAGVLLLLAVCAGCRGRSESEGEAEKYLEKLNDNQAIIHASIAGKPFYGAENVFSGQIIMSGDVMNLTLTDQFDGRTIINAAGDKWYAQRPVSVQIDRDGESGSSLKMGKIVDREKLIGEGYMMTKGEIKAIVFEKDKMVFELKGEVAKYSDFEKPDQYLPFEALVVYKKPAISFGDMSEQAIFGSTYSK</sequence>